<accession>A0ABR7T1X2</accession>
<dbReference type="RefSeq" id="WP_188038689.1">
    <property type="nucleotide sequence ID" value="NZ_JACVHF010000002.1"/>
</dbReference>
<reference evidence="1 2" key="1">
    <citation type="submission" date="2020-07" db="EMBL/GenBank/DDBJ databases">
        <title>Draft whole-genome sequence of Heliobacterium chlorum DSM 3682, type strain.</title>
        <authorList>
            <person name="Kyndt J.A."/>
            <person name="Meyer T.E."/>
            <person name="Imhoff J.F."/>
        </authorList>
    </citation>
    <scope>NUCLEOTIDE SEQUENCE [LARGE SCALE GENOMIC DNA]</scope>
    <source>
        <strain evidence="1 2">DSM 3682</strain>
    </source>
</reference>
<protein>
    <submittedName>
        <fullName evidence="1">Uncharacterized protein</fullName>
    </submittedName>
</protein>
<name>A0ABR7T1X2_HELCL</name>
<proteinExistence type="predicted"/>
<sequence>MELNMLREFNLVSEQFERGQYNLGIISSLIVKIRRFNKSLTPEQAQILLEIPKNVLQNDVTLKDDEGKWARTNAGYFSGNMTQTKDPFIREMKAKFSSGNYELADIARLTEYTQKNFKKLEVEFILRNPEVTLRDDVELIPGSSFLQSGRVFAAVINKALSI</sequence>
<dbReference type="EMBL" id="JACVHF010000002">
    <property type="protein sequence ID" value="MBC9783531.1"/>
    <property type="molecule type" value="Genomic_DNA"/>
</dbReference>
<comment type="caution">
    <text evidence="1">The sequence shown here is derived from an EMBL/GenBank/DDBJ whole genome shotgun (WGS) entry which is preliminary data.</text>
</comment>
<keyword evidence="2" id="KW-1185">Reference proteome</keyword>
<evidence type="ECO:0000313" key="1">
    <source>
        <dbReference type="EMBL" id="MBC9783531.1"/>
    </source>
</evidence>
<dbReference type="Proteomes" id="UP000617402">
    <property type="component" value="Unassembled WGS sequence"/>
</dbReference>
<organism evidence="1 2">
    <name type="scientific">Heliobacterium chlorum</name>
    <dbReference type="NCBI Taxonomy" id="2698"/>
    <lineage>
        <taxon>Bacteria</taxon>
        <taxon>Bacillati</taxon>
        <taxon>Bacillota</taxon>
        <taxon>Clostridia</taxon>
        <taxon>Eubacteriales</taxon>
        <taxon>Heliobacteriaceae</taxon>
        <taxon>Heliobacterium</taxon>
    </lineage>
</organism>
<evidence type="ECO:0000313" key="2">
    <source>
        <dbReference type="Proteomes" id="UP000617402"/>
    </source>
</evidence>
<gene>
    <name evidence="1" type="ORF">H1S01_03265</name>
</gene>